<dbReference type="Gene3D" id="3.30.450.90">
    <property type="match status" value="1"/>
</dbReference>
<evidence type="ECO:0000313" key="5">
    <source>
        <dbReference type="Proteomes" id="UP000054985"/>
    </source>
</evidence>
<dbReference type="AlphaFoldDB" id="A0A378JT47"/>
<dbReference type="CDD" id="cd01131">
    <property type="entry name" value="PilT"/>
    <property type="match status" value="1"/>
</dbReference>
<dbReference type="PANTHER" id="PTHR30486:SF12">
    <property type="entry name" value="TYPE IV PILUS ATPASE PILU"/>
    <property type="match status" value="1"/>
</dbReference>
<gene>
    <name evidence="4" type="primary">pilT_1</name>
    <name evidence="3" type="synonym">uptC</name>
    <name evidence="3" type="ORF">Lmor_2476</name>
    <name evidence="4" type="ORF">NCTC12239_00702</name>
</gene>
<evidence type="ECO:0000256" key="1">
    <source>
        <dbReference type="ARBA" id="ARBA00006611"/>
    </source>
</evidence>
<dbReference type="InterPro" id="IPR006321">
    <property type="entry name" value="PilT/PilU"/>
</dbReference>
<organism evidence="4 6">
    <name type="scientific">Legionella moravica</name>
    <dbReference type="NCBI Taxonomy" id="39962"/>
    <lineage>
        <taxon>Bacteria</taxon>
        <taxon>Pseudomonadati</taxon>
        <taxon>Pseudomonadota</taxon>
        <taxon>Gammaproteobacteria</taxon>
        <taxon>Legionellales</taxon>
        <taxon>Legionellaceae</taxon>
        <taxon>Legionella</taxon>
    </lineage>
</organism>
<evidence type="ECO:0000259" key="2">
    <source>
        <dbReference type="Pfam" id="PF00437"/>
    </source>
</evidence>
<comment type="similarity">
    <text evidence="1">Belongs to the GSP E family.</text>
</comment>
<dbReference type="EMBL" id="UGOG01000001">
    <property type="protein sequence ID" value="STX61784.1"/>
    <property type="molecule type" value="Genomic_DNA"/>
</dbReference>
<feature type="domain" description="Bacterial type II secretion system protein E" evidence="2">
    <location>
        <begin position="114"/>
        <end position="277"/>
    </location>
</feature>
<reference evidence="3 5" key="1">
    <citation type="submission" date="2015-11" db="EMBL/GenBank/DDBJ databases">
        <title>Genomic analysis of 38 Legionella species identifies large and diverse effector repertoires.</title>
        <authorList>
            <person name="Burstein D."/>
            <person name="Amaro F."/>
            <person name="Zusman T."/>
            <person name="Lifshitz Z."/>
            <person name="Cohen O."/>
            <person name="Gilbert J.A."/>
            <person name="Pupko T."/>
            <person name="Shuman H.A."/>
            <person name="Segal G."/>
        </authorList>
    </citation>
    <scope>NUCLEOTIDE SEQUENCE [LARGE SCALE GENOMIC DNA]</scope>
    <source>
        <strain evidence="3 5">ATCC 43877</strain>
    </source>
</reference>
<dbReference type="InterPro" id="IPR050921">
    <property type="entry name" value="T4SS_GSP_E_ATPase"/>
</dbReference>
<accession>A0A378JT47</accession>
<dbReference type="GO" id="GO:0016887">
    <property type="term" value="F:ATP hydrolysis activity"/>
    <property type="evidence" value="ECO:0007669"/>
    <property type="project" value="InterPro"/>
</dbReference>
<sequence length="373" mass="41750">MDITPFFKLMVDKEASDLFFSVGAPPNIKIQGVTSPIGQAAIKSQQMAEIVLSITNDEQQKEFEANMELNMALSINGVGRFRINLFRQRGEVAMVVRYIKGVIPSIEELRLPLILKSIVQEIRGLVLVVGSTGSGKSTTLAAMIDHRNETTRGHILTIEDPIEFVHEHKKSIVDQREIGIDTLSYDNALKNAMREAPDVILIGEIRERNSMKHAIAYAETGHLCISTLHANNANQTLDRIINFFPEDAKQQILTDLSLNLRAIISLRLVPGIDNQRIAAVEILINTPYISDLIEKGKVEEIKEVMARSTEQGMQTFDQALLNLYKDGKITKESAIKYADSKNNVGLQIRLNEEKTFDSKDDNLTIQPDDLDKL</sequence>
<name>A0A378JT47_9GAMM</name>
<dbReference type="EMBL" id="LNYN01000034">
    <property type="protein sequence ID" value="KTD31854.1"/>
    <property type="molecule type" value="Genomic_DNA"/>
</dbReference>
<dbReference type="NCBIfam" id="TIGR01420">
    <property type="entry name" value="pilT_fam"/>
    <property type="match status" value="1"/>
</dbReference>
<dbReference type="PANTHER" id="PTHR30486">
    <property type="entry name" value="TWITCHING MOTILITY PROTEIN PILT"/>
    <property type="match status" value="1"/>
</dbReference>
<evidence type="ECO:0000313" key="3">
    <source>
        <dbReference type="EMBL" id="KTD31854.1"/>
    </source>
</evidence>
<dbReference type="InterPro" id="IPR027417">
    <property type="entry name" value="P-loop_NTPase"/>
</dbReference>
<dbReference type="OrthoDB" id="9804785at2"/>
<proteinExistence type="inferred from homology"/>
<evidence type="ECO:0000313" key="6">
    <source>
        <dbReference type="Proteomes" id="UP000254040"/>
    </source>
</evidence>
<reference evidence="4 6" key="2">
    <citation type="submission" date="2018-06" db="EMBL/GenBank/DDBJ databases">
        <authorList>
            <consortium name="Pathogen Informatics"/>
            <person name="Doyle S."/>
        </authorList>
    </citation>
    <scope>NUCLEOTIDE SEQUENCE [LARGE SCALE GENOMIC DNA]</scope>
    <source>
        <strain evidence="4 6">NCTC12239</strain>
    </source>
</reference>
<evidence type="ECO:0000313" key="4">
    <source>
        <dbReference type="EMBL" id="STX61784.1"/>
    </source>
</evidence>
<dbReference type="Gene3D" id="3.40.50.300">
    <property type="entry name" value="P-loop containing nucleotide triphosphate hydrolases"/>
    <property type="match status" value="1"/>
</dbReference>
<dbReference type="RefSeq" id="WP_028384289.1">
    <property type="nucleotide sequence ID" value="NZ_CAAAJG010000044.1"/>
</dbReference>
<protein>
    <submittedName>
        <fullName evidence="3 4">Type II secretion system protein</fullName>
    </submittedName>
</protein>
<dbReference type="Pfam" id="PF00437">
    <property type="entry name" value="T2SSE"/>
    <property type="match status" value="1"/>
</dbReference>
<dbReference type="SUPFAM" id="SSF52540">
    <property type="entry name" value="P-loop containing nucleoside triphosphate hydrolases"/>
    <property type="match status" value="1"/>
</dbReference>
<dbReference type="Proteomes" id="UP000054985">
    <property type="component" value="Unassembled WGS sequence"/>
</dbReference>
<dbReference type="STRING" id="39962.Lmor_2476"/>
<dbReference type="Proteomes" id="UP000254040">
    <property type="component" value="Unassembled WGS sequence"/>
</dbReference>
<keyword evidence="5" id="KW-1185">Reference proteome</keyword>
<dbReference type="GO" id="GO:0005524">
    <property type="term" value="F:ATP binding"/>
    <property type="evidence" value="ECO:0007669"/>
    <property type="project" value="InterPro"/>
</dbReference>
<dbReference type="InterPro" id="IPR001482">
    <property type="entry name" value="T2SS/T4SS_dom"/>
</dbReference>